<proteinExistence type="predicted"/>
<dbReference type="Proteomes" id="UP001597046">
    <property type="component" value="Unassembled WGS sequence"/>
</dbReference>
<accession>A0ABW3N138</accession>
<evidence type="ECO:0000313" key="3">
    <source>
        <dbReference type="Proteomes" id="UP001597046"/>
    </source>
</evidence>
<comment type="caution">
    <text evidence="2">The sequence shown here is derived from an EMBL/GenBank/DDBJ whole genome shotgun (WGS) entry which is preliminary data.</text>
</comment>
<dbReference type="SUPFAM" id="SSF63829">
    <property type="entry name" value="Calcium-dependent phosphotriesterase"/>
    <property type="match status" value="1"/>
</dbReference>
<reference evidence="3" key="1">
    <citation type="journal article" date="2019" name="Int. J. Syst. Evol. Microbiol.">
        <title>The Global Catalogue of Microorganisms (GCM) 10K type strain sequencing project: providing services to taxonomists for standard genome sequencing and annotation.</title>
        <authorList>
            <consortium name="The Broad Institute Genomics Platform"/>
            <consortium name="The Broad Institute Genome Sequencing Center for Infectious Disease"/>
            <person name="Wu L."/>
            <person name="Ma J."/>
        </authorList>
    </citation>
    <scope>NUCLEOTIDE SEQUENCE [LARGE SCALE GENOMIC DNA]</scope>
    <source>
        <strain evidence="3">CCUG 57508</strain>
    </source>
</reference>
<sequence>MDNHHAVHPGTPSRRLVLGSAAAVAVTALTTPVASARSRRGGHLPNSVALPNGTQPEGVTSGPGATFYVGSVADGRIVTGNLRTGEVRPLLPAAAGRSLRGLFFDRRTGLVWAVGSLGEDGHIWAVDAMSGAVVSDTMVPGAGFLNDLVVTRRAVWATDSGVNRLTVVRLTRHGEPTGAAARFVELTGEWPGSTGAFNANGIRRLPDGALVLNHSTSGGLWQVDRRTGVTRRIEVVGGPPITSGDGLELVGKTLYNVRGNGAFAVVATRMRRRGDEWRAEWVDTLTDPSLDVPSTATAALGSLWVVNARFGVPSPETATFALTRLPQV</sequence>
<feature type="region of interest" description="Disordered" evidence="1">
    <location>
        <begin position="34"/>
        <end position="61"/>
    </location>
</feature>
<evidence type="ECO:0000313" key="2">
    <source>
        <dbReference type="EMBL" id="MFD1056187.1"/>
    </source>
</evidence>
<dbReference type="RefSeq" id="WP_386054234.1">
    <property type="nucleotide sequence ID" value="NZ_JBHTKH010000016.1"/>
</dbReference>
<organism evidence="2 3">
    <name type="scientific">Terrabacter terrigena</name>
    <dbReference type="NCBI Taxonomy" id="574718"/>
    <lineage>
        <taxon>Bacteria</taxon>
        <taxon>Bacillati</taxon>
        <taxon>Actinomycetota</taxon>
        <taxon>Actinomycetes</taxon>
        <taxon>Micrococcales</taxon>
        <taxon>Intrasporangiaceae</taxon>
        <taxon>Terrabacter</taxon>
    </lineage>
</organism>
<protein>
    <recommendedName>
        <fullName evidence="4">Superoxide dismutase</fullName>
    </recommendedName>
</protein>
<dbReference type="InterPro" id="IPR006311">
    <property type="entry name" value="TAT_signal"/>
</dbReference>
<evidence type="ECO:0000256" key="1">
    <source>
        <dbReference type="SAM" id="MobiDB-lite"/>
    </source>
</evidence>
<dbReference type="PROSITE" id="PS51318">
    <property type="entry name" value="TAT"/>
    <property type="match status" value="1"/>
</dbReference>
<gene>
    <name evidence="2" type="ORF">ACFQ2V_17890</name>
</gene>
<keyword evidence="3" id="KW-1185">Reference proteome</keyword>
<evidence type="ECO:0008006" key="4">
    <source>
        <dbReference type="Google" id="ProtNLM"/>
    </source>
</evidence>
<dbReference type="EMBL" id="JBHTKH010000016">
    <property type="protein sequence ID" value="MFD1056187.1"/>
    <property type="molecule type" value="Genomic_DNA"/>
</dbReference>
<dbReference type="InterPro" id="IPR011042">
    <property type="entry name" value="6-blade_b-propeller_TolB-like"/>
</dbReference>
<dbReference type="Gene3D" id="2.120.10.30">
    <property type="entry name" value="TolB, C-terminal domain"/>
    <property type="match status" value="1"/>
</dbReference>
<name>A0ABW3N138_9MICO</name>